<evidence type="ECO:0000313" key="2">
    <source>
        <dbReference type="EMBL" id="MFD2479607.1"/>
    </source>
</evidence>
<keyword evidence="3" id="KW-1185">Reference proteome</keyword>
<comment type="caution">
    <text evidence="2">The sequence shown here is derived from an EMBL/GenBank/DDBJ whole genome shotgun (WGS) entry which is preliminary data.</text>
</comment>
<organism evidence="2 3">
    <name type="scientific">Amycolatopsis albidoflavus</name>
    <dbReference type="NCBI Taxonomy" id="102226"/>
    <lineage>
        <taxon>Bacteria</taxon>
        <taxon>Bacillati</taxon>
        <taxon>Actinomycetota</taxon>
        <taxon>Actinomycetes</taxon>
        <taxon>Pseudonocardiales</taxon>
        <taxon>Pseudonocardiaceae</taxon>
        <taxon>Amycolatopsis</taxon>
    </lineage>
</organism>
<feature type="region of interest" description="Disordered" evidence="1">
    <location>
        <begin position="1"/>
        <end position="21"/>
    </location>
</feature>
<feature type="compositionally biased region" description="Basic and acidic residues" evidence="1">
    <location>
        <begin position="1"/>
        <end position="19"/>
    </location>
</feature>
<dbReference type="EMBL" id="JBHUKQ010000004">
    <property type="protein sequence ID" value="MFD2479607.1"/>
    <property type="molecule type" value="Genomic_DNA"/>
</dbReference>
<dbReference type="RefSeq" id="WP_344277706.1">
    <property type="nucleotide sequence ID" value="NZ_BAAAHV010000013.1"/>
</dbReference>
<reference evidence="3" key="1">
    <citation type="journal article" date="2019" name="Int. J. Syst. Evol. Microbiol.">
        <title>The Global Catalogue of Microorganisms (GCM) 10K type strain sequencing project: providing services to taxonomists for standard genome sequencing and annotation.</title>
        <authorList>
            <consortium name="The Broad Institute Genomics Platform"/>
            <consortium name="The Broad Institute Genome Sequencing Center for Infectious Disease"/>
            <person name="Wu L."/>
            <person name="Ma J."/>
        </authorList>
    </citation>
    <scope>NUCLEOTIDE SEQUENCE [LARGE SCALE GENOMIC DNA]</scope>
    <source>
        <strain evidence="3">CGMCC 4.7638</strain>
    </source>
</reference>
<proteinExistence type="predicted"/>
<dbReference type="Proteomes" id="UP001597542">
    <property type="component" value="Unassembled WGS sequence"/>
</dbReference>
<name>A0ABW5HS11_9PSEU</name>
<accession>A0ABW5HS11</accession>
<evidence type="ECO:0000256" key="1">
    <source>
        <dbReference type="SAM" id="MobiDB-lite"/>
    </source>
</evidence>
<protein>
    <submittedName>
        <fullName evidence="2">Uncharacterized protein</fullName>
    </submittedName>
</protein>
<gene>
    <name evidence="2" type="ORF">ACFSUT_04920</name>
</gene>
<evidence type="ECO:0000313" key="3">
    <source>
        <dbReference type="Proteomes" id="UP001597542"/>
    </source>
</evidence>
<sequence length="157" mass="17917">MADLGRRDADRERRDDDRNQAPLVFSEYKRLPTNLRGEVTVTNRSTGMILNPVVLEISTDPAYGPGRWVVGRAHSPDREEFLISLPRAIRSGGEVRTEEVRPMERTTALPVYFHTADGPSTLEPEISPVATISFLDQHGREWIRRGADEPQRRIRDR</sequence>